<evidence type="ECO:0000313" key="2">
    <source>
        <dbReference type="Proteomes" id="UP000192247"/>
    </source>
</evidence>
<accession>A0A1V9XCJ7</accession>
<reference evidence="1 2" key="1">
    <citation type="journal article" date="2017" name="Gigascience">
        <title>Draft genome of the honey bee ectoparasitic mite, Tropilaelaps mercedesae, is shaped by the parasitic life history.</title>
        <authorList>
            <person name="Dong X."/>
            <person name="Armstrong S.D."/>
            <person name="Xia D."/>
            <person name="Makepeace B.L."/>
            <person name="Darby A.C."/>
            <person name="Kadowaki T."/>
        </authorList>
    </citation>
    <scope>NUCLEOTIDE SEQUENCE [LARGE SCALE GENOMIC DNA]</scope>
    <source>
        <strain evidence="1">Wuxi-XJTLU</strain>
    </source>
</reference>
<name>A0A1V9XCJ7_9ACAR</name>
<organism evidence="1 2">
    <name type="scientific">Tropilaelaps mercedesae</name>
    <dbReference type="NCBI Taxonomy" id="418985"/>
    <lineage>
        <taxon>Eukaryota</taxon>
        <taxon>Metazoa</taxon>
        <taxon>Ecdysozoa</taxon>
        <taxon>Arthropoda</taxon>
        <taxon>Chelicerata</taxon>
        <taxon>Arachnida</taxon>
        <taxon>Acari</taxon>
        <taxon>Parasitiformes</taxon>
        <taxon>Mesostigmata</taxon>
        <taxon>Gamasina</taxon>
        <taxon>Dermanyssoidea</taxon>
        <taxon>Laelapidae</taxon>
        <taxon>Tropilaelaps</taxon>
    </lineage>
</organism>
<sequence>MSLLVLRGVQPHRLPIHLARGPCLHQDILQTMEGPHPMDILADLPTKCLLDPKGLPPGPRVNHTHLWGMHRK</sequence>
<evidence type="ECO:0000313" key="1">
    <source>
        <dbReference type="EMBL" id="OQR71280.1"/>
    </source>
</evidence>
<dbReference type="InParanoid" id="A0A1V9XCJ7"/>
<dbReference type="Proteomes" id="UP000192247">
    <property type="component" value="Unassembled WGS sequence"/>
</dbReference>
<dbReference type="EMBL" id="MNPL01014996">
    <property type="protein sequence ID" value="OQR71280.1"/>
    <property type="molecule type" value="Genomic_DNA"/>
</dbReference>
<feature type="non-terminal residue" evidence="1">
    <location>
        <position position="72"/>
    </location>
</feature>
<comment type="caution">
    <text evidence="1">The sequence shown here is derived from an EMBL/GenBank/DDBJ whole genome shotgun (WGS) entry which is preliminary data.</text>
</comment>
<dbReference type="AlphaFoldDB" id="A0A1V9XCJ7"/>
<gene>
    <name evidence="1" type="ORF">BIW11_11098</name>
</gene>
<protein>
    <submittedName>
        <fullName evidence="1">Uncharacterized protein</fullName>
    </submittedName>
</protein>
<proteinExistence type="predicted"/>
<keyword evidence="2" id="KW-1185">Reference proteome</keyword>